<evidence type="ECO:0000313" key="8">
    <source>
        <dbReference type="Proteomes" id="UP000078534"/>
    </source>
</evidence>
<protein>
    <recommendedName>
        <fullName evidence="6">TNase-like domain-containing protein</fullName>
    </recommendedName>
</protein>
<dbReference type="InterPro" id="IPR006179">
    <property type="entry name" value="5_nucleotidase/apyrase"/>
</dbReference>
<evidence type="ECO:0000313" key="7">
    <source>
        <dbReference type="EMBL" id="OAS89477.1"/>
    </source>
</evidence>
<organism evidence="7 8">
    <name type="scientific">Metabacillus litoralis</name>
    <dbReference type="NCBI Taxonomy" id="152268"/>
    <lineage>
        <taxon>Bacteria</taxon>
        <taxon>Bacillati</taxon>
        <taxon>Bacillota</taxon>
        <taxon>Bacilli</taxon>
        <taxon>Bacillales</taxon>
        <taxon>Bacillaceae</taxon>
        <taxon>Metabacillus</taxon>
    </lineage>
</organism>
<dbReference type="InterPro" id="IPR045939">
    <property type="entry name" value="YhcR_N"/>
</dbReference>
<dbReference type="EMBL" id="LWSG01000001">
    <property type="protein sequence ID" value="OAS89477.1"/>
    <property type="molecule type" value="Genomic_DNA"/>
</dbReference>
<evidence type="ECO:0000259" key="6">
    <source>
        <dbReference type="PROSITE" id="PS50830"/>
    </source>
</evidence>
<evidence type="ECO:0000256" key="5">
    <source>
        <dbReference type="ARBA" id="ARBA00023088"/>
    </source>
</evidence>
<dbReference type="STRING" id="152268.A6K24_02690"/>
<sequence>MGDKGVYRILSFFMILALVLPSLLLNFTPEVKAEEAPRTVAEAIASNSSIENVTVEGYIIGYTTGTTSFDFEAPFAGNTNIAIADVSSEKDGAKIMPVQLPSSPSTIRENFGLVTNPSIVGKKVRITAKIETYFSKPGLKSLTSIEFVDGTDPVDPEPVTPGEPISIADARTKTGQEVTVIGTVTADNSAIGGGRLSTYIQDETAGINIFALNSASFPELTEGKQIKITGTITSYKGLTEIAPIANGIEVLSENNQLPQANEMTLIDLNNESIAEPKEGQIVKVKGYVNSVPSSPAGGGYNVSVIDEEFNSTTIRIMEATSAISAVEAGKWYEFTGVLSQYDSYQVLPRKQGDIQLLDPQPEAPQSAGEYSSTVKSVVDGDTIHLETPVLGSTKVRYVNIDTPETYHSPQNEADQNQLDHGNKAKAYLNELLKPGDEVIVKLGDEVTDDYGRLLAQVIRKSDNLNTNLEMVKKGYASTYFIWPVGNEADYNMFQTAVKEAKAAGLGIWNPNDLLMELPFAFRAREEGKGFTRFVGNSDTKKYVTPEEWENVPVEKRIFFASAQEAEVNGYSAGSGNEEADNISVQLLGVNDLHGKVDITGTVSGVNYGRMDYLAAHLRQRETTNPNTLIVHAGDMVGGSSPVSALLQDEPTVEMMESIGFDVGTVGNHEFDEGVDEMMRLINGGDHENGTPNYDGIDFPMVAANVEYKESGSLVLDPYAIKEVDGAKIGFIGVATVDTPNMIISKGNEHIQFTDEAEAINKYVPELQEQGVEAIVILAHVPGNQSGETASGDIASIATKVNDAVDVIFAAHNHVKLNAVVDNKLIVQAWEYGKAFSDIELEIDRLSGDIVKKSADIVDVVQTDITPDTEVKAILDNYLEAVGPKLNEVIGVAESEMAGGYTQKGLIGDNALGNLIADGMAAAMDSDFALMNGGGIRDDLNAGEITWNELFNIQPFGNTLVKLEVTGSDMRAIINSQFSSYGPDVSIAGFSYTWDSIKGSYGEVIDMYLPDGSKLDPDKTYTVTVNNYMYPHTSDKYRIAELGENPVQGQEDLQATVDYVKSIEGSIEYTAEGRISEDFTAPVTTHTLTAPDKDNGEYSEEAGITLTASDAGVGLGHIEYKLNDGQWTTYEQSITVKDEGENTLSYRAIDKVHNVEDTKTVTFLIKQPTIDDVRKLIKEKDLNFGLERALSIQIGRVENNLELAERYPQFEELFTNRAISILGTLSKMVKHLPKKQISDQEKQEIADLLDEVIFSIEDK</sequence>
<reference evidence="8" key="1">
    <citation type="submission" date="2016-04" db="EMBL/GenBank/DDBJ databases">
        <authorList>
            <person name="Lyu Z."/>
            <person name="Lyu W."/>
        </authorList>
    </citation>
    <scope>NUCLEOTIDE SEQUENCE [LARGE SCALE GENOMIC DNA]</scope>
    <source>
        <strain evidence="8">C44</strain>
    </source>
</reference>
<dbReference type="PROSITE" id="PS00786">
    <property type="entry name" value="5_NUCLEOTIDASE_2"/>
    <property type="match status" value="1"/>
</dbReference>
<dbReference type="InterPro" id="IPR008334">
    <property type="entry name" value="5'-Nucleotdase_C"/>
</dbReference>
<dbReference type="RefSeq" id="WP_066325416.1">
    <property type="nucleotide sequence ID" value="NZ_LWSG01000001.1"/>
</dbReference>
<keyword evidence="2" id="KW-0134">Cell wall</keyword>
<dbReference type="FunFam" id="3.60.21.10:FF:000052">
    <property type="entry name" value="Endonuclease YhcR"/>
    <property type="match status" value="1"/>
</dbReference>
<dbReference type="InterPro" id="IPR006146">
    <property type="entry name" value="5'-Nucleotdase_CS"/>
</dbReference>
<feature type="domain" description="TNase-like" evidence="6">
    <location>
        <begin position="368"/>
        <end position="510"/>
    </location>
</feature>
<dbReference type="NCBIfam" id="NF047446">
    <property type="entry name" value="barrel_OmpL47"/>
    <property type="match status" value="1"/>
</dbReference>
<dbReference type="GO" id="GO:0046872">
    <property type="term" value="F:metal ion binding"/>
    <property type="evidence" value="ECO:0007669"/>
    <property type="project" value="InterPro"/>
</dbReference>
<dbReference type="InterPro" id="IPR016071">
    <property type="entry name" value="Staphylococal_nuclease_OB-fold"/>
</dbReference>
<dbReference type="InterPro" id="IPR004843">
    <property type="entry name" value="Calcineurin-like_PHP"/>
</dbReference>
<dbReference type="PANTHER" id="PTHR11575:SF24">
    <property type="entry name" value="5'-NUCLEOTIDASE"/>
    <property type="match status" value="1"/>
</dbReference>
<dbReference type="SMART" id="SM00318">
    <property type="entry name" value="SNc"/>
    <property type="match status" value="1"/>
</dbReference>
<dbReference type="SUPFAM" id="SSF56300">
    <property type="entry name" value="Metallo-dependent phosphatases"/>
    <property type="match status" value="1"/>
</dbReference>
<keyword evidence="3" id="KW-0964">Secreted</keyword>
<dbReference type="Pfam" id="PF00149">
    <property type="entry name" value="Metallophos"/>
    <property type="match status" value="1"/>
</dbReference>
<comment type="subcellular location">
    <subcellularLocation>
        <location evidence="1">Secreted</location>
        <location evidence="1">Cell wall</location>
        <topology evidence="1">Peptidoglycan-anchor</topology>
    </subcellularLocation>
</comment>
<dbReference type="Pfam" id="PF02872">
    <property type="entry name" value="5_nucleotid_C"/>
    <property type="match status" value="1"/>
</dbReference>
<name>A0A179T657_9BACI</name>
<dbReference type="Gene3D" id="3.90.780.10">
    <property type="entry name" value="5'-Nucleotidase, C-terminal domain"/>
    <property type="match status" value="1"/>
</dbReference>
<dbReference type="GO" id="GO:0008253">
    <property type="term" value="F:5'-nucleotidase activity"/>
    <property type="evidence" value="ECO:0007669"/>
    <property type="project" value="TreeGrafter"/>
</dbReference>
<dbReference type="InterPro" id="IPR058094">
    <property type="entry name" value="Ig-like_OmpL47-like"/>
</dbReference>
<keyword evidence="4" id="KW-0732">Signal</keyword>
<keyword evidence="8" id="KW-1185">Reference proteome</keyword>
<gene>
    <name evidence="7" type="ORF">A6K24_02690</name>
</gene>
<dbReference type="Pfam" id="PF00565">
    <property type="entry name" value="SNase"/>
    <property type="match status" value="1"/>
</dbReference>
<dbReference type="PRINTS" id="PR01607">
    <property type="entry name" value="APYRASEFAMLY"/>
</dbReference>
<dbReference type="InterPro" id="IPR035437">
    <property type="entry name" value="SNase_OB-fold_sf"/>
</dbReference>
<dbReference type="InterPro" id="IPR036907">
    <property type="entry name" value="5'-Nucleotdase_C_sf"/>
</dbReference>
<dbReference type="Pfam" id="PF19886">
    <property type="entry name" value="DUF6359"/>
    <property type="match status" value="1"/>
</dbReference>
<keyword evidence="5" id="KW-0572">Peptidoglycan-anchor</keyword>
<comment type="caution">
    <text evidence="7">The sequence shown here is derived from an EMBL/GenBank/DDBJ whole genome shotgun (WGS) entry which is preliminary data.</text>
</comment>
<proteinExistence type="predicted"/>
<dbReference type="SUPFAM" id="SSF55816">
    <property type="entry name" value="5'-nucleotidase (syn. UDP-sugar hydrolase), C-terminal domain"/>
    <property type="match status" value="1"/>
</dbReference>
<dbReference type="PANTHER" id="PTHR11575">
    <property type="entry name" value="5'-NUCLEOTIDASE-RELATED"/>
    <property type="match status" value="1"/>
</dbReference>
<dbReference type="PROSITE" id="PS50830">
    <property type="entry name" value="TNASE_3"/>
    <property type="match status" value="1"/>
</dbReference>
<dbReference type="Proteomes" id="UP000078534">
    <property type="component" value="Unassembled WGS sequence"/>
</dbReference>
<dbReference type="GO" id="GO:0009166">
    <property type="term" value="P:nucleotide catabolic process"/>
    <property type="evidence" value="ECO:0007669"/>
    <property type="project" value="InterPro"/>
</dbReference>
<dbReference type="GO" id="GO:0000166">
    <property type="term" value="F:nucleotide binding"/>
    <property type="evidence" value="ECO:0007669"/>
    <property type="project" value="InterPro"/>
</dbReference>
<dbReference type="GO" id="GO:0030288">
    <property type="term" value="C:outer membrane-bounded periplasmic space"/>
    <property type="evidence" value="ECO:0007669"/>
    <property type="project" value="TreeGrafter"/>
</dbReference>
<dbReference type="AlphaFoldDB" id="A0A179T657"/>
<evidence type="ECO:0000256" key="1">
    <source>
        <dbReference type="ARBA" id="ARBA00004168"/>
    </source>
</evidence>
<dbReference type="GO" id="GO:0008768">
    <property type="term" value="F:UDP-sugar diphosphatase activity"/>
    <property type="evidence" value="ECO:0007669"/>
    <property type="project" value="TreeGrafter"/>
</dbReference>
<dbReference type="Gene3D" id="2.40.50.90">
    <property type="match status" value="1"/>
</dbReference>
<dbReference type="InterPro" id="IPR029052">
    <property type="entry name" value="Metallo-depent_PP-like"/>
</dbReference>
<dbReference type="SUPFAM" id="SSF50199">
    <property type="entry name" value="Staphylococcal nuclease"/>
    <property type="match status" value="1"/>
</dbReference>
<evidence type="ECO:0000256" key="3">
    <source>
        <dbReference type="ARBA" id="ARBA00022525"/>
    </source>
</evidence>
<accession>A0A179T657</accession>
<evidence type="ECO:0000256" key="2">
    <source>
        <dbReference type="ARBA" id="ARBA00022512"/>
    </source>
</evidence>
<evidence type="ECO:0000256" key="4">
    <source>
        <dbReference type="ARBA" id="ARBA00022729"/>
    </source>
</evidence>
<dbReference type="CDD" id="cd04486">
    <property type="entry name" value="YhcR_OBF_like"/>
    <property type="match status" value="1"/>
</dbReference>
<dbReference type="Gene3D" id="3.60.21.10">
    <property type="match status" value="1"/>
</dbReference>